<keyword evidence="6" id="KW-0135">Cellulose biosynthesis</keyword>
<dbReference type="RefSeq" id="WP_159599156.1">
    <property type="nucleotide sequence ID" value="NZ_CACSAS010000001.1"/>
</dbReference>
<evidence type="ECO:0000256" key="7">
    <source>
        <dbReference type="SAM" id="MobiDB-lite"/>
    </source>
</evidence>
<comment type="similarity">
    <text evidence="6">Belongs to the AcsB/BcsB family.</text>
</comment>
<dbReference type="GO" id="GO:0030244">
    <property type="term" value="P:cellulose biosynthetic process"/>
    <property type="evidence" value="ECO:0007669"/>
    <property type="project" value="UniProtKB-KW"/>
</dbReference>
<dbReference type="AlphaFoldDB" id="A0A5S9P883"/>
<evidence type="ECO:0000313" key="8">
    <source>
        <dbReference type="EMBL" id="CAA0099890.1"/>
    </source>
</evidence>
<evidence type="ECO:0000256" key="3">
    <source>
        <dbReference type="ARBA" id="ARBA00022692"/>
    </source>
</evidence>
<evidence type="ECO:0000256" key="4">
    <source>
        <dbReference type="ARBA" id="ARBA00022989"/>
    </source>
</evidence>
<gene>
    <name evidence="8" type="ORF">STARVERO_02527</name>
</gene>
<dbReference type="PANTHER" id="PTHR39083:SF1">
    <property type="entry name" value="CYCLIC DI-GMP-BINDING PROTEIN"/>
    <property type="match status" value="1"/>
</dbReference>
<keyword evidence="6" id="KW-0973">c-di-GMP</keyword>
<dbReference type="GO" id="GO:0005886">
    <property type="term" value="C:plasma membrane"/>
    <property type="evidence" value="ECO:0007669"/>
    <property type="project" value="UniProtKB-SubCell"/>
</dbReference>
<feature type="compositionally biased region" description="Pro residues" evidence="7">
    <location>
        <begin position="89"/>
        <end position="98"/>
    </location>
</feature>
<accession>A0A5S9P883</accession>
<dbReference type="EMBL" id="CACSAS010000001">
    <property type="protein sequence ID" value="CAA0099890.1"/>
    <property type="molecule type" value="Genomic_DNA"/>
</dbReference>
<reference evidence="8 9" key="1">
    <citation type="submission" date="2019-12" db="EMBL/GenBank/DDBJ databases">
        <authorList>
            <person name="Reyes-Prieto M."/>
        </authorList>
    </citation>
    <scope>NUCLEOTIDE SEQUENCE [LARGE SCALE GENOMIC DNA]</scope>
    <source>
        <strain evidence="8">HF14-78462</strain>
    </source>
</reference>
<feature type="signal peptide" evidence="6">
    <location>
        <begin position="1"/>
        <end position="31"/>
    </location>
</feature>
<evidence type="ECO:0000256" key="6">
    <source>
        <dbReference type="RuleBase" id="RU365021"/>
    </source>
</evidence>
<comment type="function">
    <text evidence="6">Binds the cellulose synthase activator, bis-(3'-5') cyclic diguanylic acid (c-di-GMP).</text>
</comment>
<evidence type="ECO:0000256" key="1">
    <source>
        <dbReference type="ARBA" id="ARBA00004162"/>
    </source>
</evidence>
<feature type="region of interest" description="Disordered" evidence="7">
    <location>
        <begin position="37"/>
        <end position="149"/>
    </location>
</feature>
<keyword evidence="5 6" id="KW-0472">Membrane</keyword>
<comment type="subunit">
    <text evidence="6">Tightly associated with the cellulose synthase catalytic subunit.</text>
</comment>
<proteinExistence type="inferred from homology"/>
<keyword evidence="6" id="KW-0997">Cell inner membrane</keyword>
<keyword evidence="6" id="KW-0732">Signal</keyword>
<dbReference type="PANTHER" id="PTHR39083">
    <property type="entry name" value="CYCLIC DI-GMP-BINDING PROTEIN"/>
    <property type="match status" value="1"/>
</dbReference>
<feature type="compositionally biased region" description="Low complexity" evidence="7">
    <location>
        <begin position="72"/>
        <end position="88"/>
    </location>
</feature>
<sequence>MRTLSRLAAAGLALALAQGPLASSALSPAFAQTSAGQGTGFSMTPPIPSYGGSENPPAPANPPAASVPMTPPAASGLAGGSAPVVTAPALPPLSPAPAPSSSSSWDTAPPATTAQAPAAPVEEPALTTPVAPAAPAPAPSSAPSAAPFQMVPGQPAPVVNLVPAAEATPAAPRRPDRFIVPQRRMIFAGEIASRAWVFQATQEEANRQASFLLSYLSAVVVMPETSRIRVSINGQSVIERPIASSQEPSHFEVPIPRGTLRAGANLVRIDVVQRHRTDCAVTATYELWTEINNEGTGISFTGGRPPLSGGLDNLASIGFDQNGVTPIRVVTPGPIEGGGSARVLRVVQGLAVRGQFPNPSVSVAEGQIGPTPNGGLTVVVGTASELPRLMASMPNEARLRPITSLIEDERLGAPTLVISGPTPTDVDRAIDRLNAISIAQTDAVNTAPYFAPNAPLFSSARSVRLADLGVATQEFSGRRFRVEFQIALPADFYAQAYGHARLSLDAAFTAAVRPGSHVDVYVNEQIASNLPITKSGGGLFQNEPMQIPLRNFRPGVNRVWLEIVLDTESDARCLPGATLPAENRFVLFDSTEFSIGNFARIGRLPDLAAFSANSFPYNLDDNPLAVVLARQDSSTLSAAGTLMSRLALSNGAPLPIDAAPASATLGNRNAIFVGGIDHVSSSVLDQVGVAESARSNWVVSASGDDVPNSGSEEYDNVLERFRKRQAGEDPALAPVPPSSENTPEIYQRWRDNVQGRTNVYGLLEGFEGWLERTFSINFASFRIQEGRTFYEPPPRTSVLMAQGTSPSGSSAWTLVAGRTPEALATAMTRFTSESVWNRVGGQAVAYQVASGEIDRRDIRSFRFILTQPLSFANFRMIAANWLSINIVPYALMLIIAGTILGIATALLLRRLGRPT</sequence>
<dbReference type="GO" id="GO:0006011">
    <property type="term" value="P:UDP-alpha-D-glucose metabolic process"/>
    <property type="evidence" value="ECO:0007669"/>
    <property type="project" value="InterPro"/>
</dbReference>
<comment type="subcellular location">
    <subcellularLocation>
        <location evidence="6">Cell inner membrane</location>
    </subcellularLocation>
    <subcellularLocation>
        <location evidence="1">Cell membrane</location>
        <topology evidence="1">Single-pass membrane protein</topology>
    </subcellularLocation>
</comment>
<name>A0A5S9P883_9HYPH</name>
<evidence type="ECO:0000256" key="2">
    <source>
        <dbReference type="ARBA" id="ARBA00022475"/>
    </source>
</evidence>
<dbReference type="Pfam" id="PF03170">
    <property type="entry name" value="BcsB"/>
    <property type="match status" value="1"/>
</dbReference>
<dbReference type="Gene3D" id="2.60.120.260">
    <property type="entry name" value="Galactose-binding domain-like"/>
    <property type="match status" value="2"/>
</dbReference>
<keyword evidence="4 6" id="KW-1133">Transmembrane helix</keyword>
<dbReference type="UniPathway" id="UPA00694"/>
<evidence type="ECO:0000313" key="9">
    <source>
        <dbReference type="Proteomes" id="UP000433050"/>
    </source>
</evidence>
<comment type="pathway">
    <text evidence="6">Glycan metabolism; bacterial cellulose biosynthesis.</text>
</comment>
<protein>
    <recommendedName>
        <fullName evidence="6">Cyclic di-GMP-binding protein</fullName>
    </recommendedName>
    <alternativeName>
        <fullName evidence="6">Cellulose synthase regulatory subunit</fullName>
    </alternativeName>
</protein>
<feature type="transmembrane region" description="Helical" evidence="6">
    <location>
        <begin position="886"/>
        <end position="908"/>
    </location>
</feature>
<feature type="chain" id="PRO_5025083882" description="Cyclic di-GMP-binding protein" evidence="6">
    <location>
        <begin position="32"/>
        <end position="915"/>
    </location>
</feature>
<keyword evidence="9" id="KW-1185">Reference proteome</keyword>
<organism evidence="8 9">
    <name type="scientific">Starkeya nomas</name>
    <dbReference type="NCBI Taxonomy" id="2666134"/>
    <lineage>
        <taxon>Bacteria</taxon>
        <taxon>Pseudomonadati</taxon>
        <taxon>Pseudomonadota</taxon>
        <taxon>Alphaproteobacteria</taxon>
        <taxon>Hyphomicrobiales</taxon>
        <taxon>Xanthobacteraceae</taxon>
        <taxon>Starkeya</taxon>
    </lineage>
</organism>
<dbReference type="Proteomes" id="UP000433050">
    <property type="component" value="Unassembled WGS sequence"/>
</dbReference>
<keyword evidence="3 6" id="KW-0812">Transmembrane</keyword>
<evidence type="ECO:0000256" key="5">
    <source>
        <dbReference type="ARBA" id="ARBA00023136"/>
    </source>
</evidence>
<dbReference type="InterPro" id="IPR018513">
    <property type="entry name" value="Cell_synthase_bac"/>
</dbReference>
<keyword evidence="2 6" id="KW-1003">Cell membrane</keyword>
<feature type="compositionally biased region" description="Low complexity" evidence="7">
    <location>
        <begin position="99"/>
        <end position="131"/>
    </location>
</feature>